<keyword evidence="9" id="KW-1185">Reference proteome</keyword>
<protein>
    <submittedName>
        <fullName evidence="8">RDD domain containing protein</fullName>
    </submittedName>
</protein>
<evidence type="ECO:0000313" key="9">
    <source>
        <dbReference type="Proteomes" id="UP000008460"/>
    </source>
</evidence>
<dbReference type="InterPro" id="IPR008984">
    <property type="entry name" value="SMAD_FHA_dom_sf"/>
</dbReference>
<dbReference type="eggNOG" id="COG1714">
    <property type="taxonomic scope" value="Bacteria"/>
</dbReference>
<evidence type="ECO:0000256" key="1">
    <source>
        <dbReference type="ARBA" id="ARBA00004141"/>
    </source>
</evidence>
<sequence length="420" mass="42202">MSTDAGMTACPACGRPTRVGARFCTGCGTPLAAGPVPGPPAPAQPVPPVPPAPPAQVGAPRWAAPPQPPAPAAPQPGAAPTRRAQRAATAVVEPEVHVIQAQPVAPARARTGARAAVGLGPSFGDAPAATVGARLGAYLVDAAAVSVVGVATLLLTGRPALAGLLAAEVVVGLVVWEARTGRTLGNLALGLRAARVESPYALGAGRAGLRALVLAAGHLVAGLGQWVVVGSVAADSSPRRQGWHDRAGRAVVVDVRRMPEHAAADPAAPHGSVQQTAPPRPRPASASPAGTAAPAVPQPTAPAPRPVPSRYLLTLDTGDVWTVHGQGLVGRAPQVREGERHDHLIAIEDPERSLSRTHAVFGVARTGFWVRDAGSGNGTVLVLPSGQAVTVTAEQAVTVPSGSTVRIGGRAFTVQEVPPA</sequence>
<name>F4H1C3_CELFA</name>
<evidence type="ECO:0000256" key="5">
    <source>
        <dbReference type="ARBA" id="ARBA00023136"/>
    </source>
</evidence>
<dbReference type="RefSeq" id="WP_013770122.1">
    <property type="nucleotide sequence ID" value="NC_015514.1"/>
</dbReference>
<feature type="domain" description="FHA" evidence="7">
    <location>
        <begin position="327"/>
        <end position="381"/>
    </location>
</feature>
<keyword evidence="2" id="KW-0597">Phosphoprotein</keyword>
<dbReference type="InterPro" id="IPR000253">
    <property type="entry name" value="FHA_dom"/>
</dbReference>
<organism evidence="8 9">
    <name type="scientific">Cellulomonas fimi (strain ATCC 484 / DSM 20113 / JCM 1341 / CCUG 24087 / LMG 16345 / NBRC 15513 / NCIMB 8980 / NCTC 7547 / NRS-133)</name>
    <dbReference type="NCBI Taxonomy" id="590998"/>
    <lineage>
        <taxon>Bacteria</taxon>
        <taxon>Bacillati</taxon>
        <taxon>Actinomycetota</taxon>
        <taxon>Actinomycetes</taxon>
        <taxon>Micrococcales</taxon>
        <taxon>Cellulomonadaceae</taxon>
        <taxon>Cellulomonas</taxon>
    </lineage>
</organism>
<proteinExistence type="predicted"/>
<accession>F4H1C3</accession>
<dbReference type="Proteomes" id="UP000008460">
    <property type="component" value="Chromosome"/>
</dbReference>
<dbReference type="Pfam" id="PF00498">
    <property type="entry name" value="FHA"/>
    <property type="match status" value="1"/>
</dbReference>
<dbReference type="InterPro" id="IPR010432">
    <property type="entry name" value="RDD"/>
</dbReference>
<feature type="compositionally biased region" description="Pro residues" evidence="6">
    <location>
        <begin position="36"/>
        <end position="54"/>
    </location>
</feature>
<dbReference type="eggNOG" id="COG1716">
    <property type="taxonomic scope" value="Bacteria"/>
</dbReference>
<feature type="compositionally biased region" description="Low complexity" evidence="6">
    <location>
        <begin position="264"/>
        <end position="295"/>
    </location>
</feature>
<dbReference type="Gene3D" id="2.60.200.20">
    <property type="match status" value="1"/>
</dbReference>
<dbReference type="HOGENOM" id="CLU_031946_0_0_11"/>
<dbReference type="PROSITE" id="PS50006">
    <property type="entry name" value="FHA_DOMAIN"/>
    <property type="match status" value="1"/>
</dbReference>
<keyword evidence="5" id="KW-0472">Membrane</keyword>
<keyword evidence="3" id="KW-0812">Transmembrane</keyword>
<dbReference type="KEGG" id="cfi:Celf_0957"/>
<evidence type="ECO:0000259" key="7">
    <source>
        <dbReference type="PROSITE" id="PS50006"/>
    </source>
</evidence>
<feature type="region of interest" description="Disordered" evidence="6">
    <location>
        <begin position="261"/>
        <end position="309"/>
    </location>
</feature>
<dbReference type="GO" id="GO:0016020">
    <property type="term" value="C:membrane"/>
    <property type="evidence" value="ECO:0007669"/>
    <property type="project" value="UniProtKB-SubCell"/>
</dbReference>
<dbReference type="AlphaFoldDB" id="F4H1C3"/>
<comment type="subcellular location">
    <subcellularLocation>
        <location evidence="1">Membrane</location>
        <topology evidence="1">Multi-pass membrane protein</topology>
    </subcellularLocation>
</comment>
<gene>
    <name evidence="8" type="ordered locus">Celf_0957</name>
</gene>
<evidence type="ECO:0000313" key="8">
    <source>
        <dbReference type="EMBL" id="AEE45094.1"/>
    </source>
</evidence>
<evidence type="ECO:0000256" key="3">
    <source>
        <dbReference type="ARBA" id="ARBA00022692"/>
    </source>
</evidence>
<reference evidence="8 9" key="1">
    <citation type="submission" date="2011-04" db="EMBL/GenBank/DDBJ databases">
        <title>Complete sequence of Cellulomonas fimi ATCC 484.</title>
        <authorList>
            <consortium name="US DOE Joint Genome Institute"/>
            <person name="Lucas S."/>
            <person name="Han J."/>
            <person name="Lapidus A."/>
            <person name="Cheng J.-F."/>
            <person name="Goodwin L."/>
            <person name="Pitluck S."/>
            <person name="Peters L."/>
            <person name="Chertkov O."/>
            <person name="Detter J.C."/>
            <person name="Han C."/>
            <person name="Tapia R."/>
            <person name="Land M."/>
            <person name="Hauser L."/>
            <person name="Kyrpides N."/>
            <person name="Ivanova N."/>
            <person name="Ovchinnikova G."/>
            <person name="Pagani I."/>
            <person name="Mead D."/>
            <person name="Brumm P."/>
            <person name="Woyke T."/>
        </authorList>
    </citation>
    <scope>NUCLEOTIDE SEQUENCE [LARGE SCALE GENOMIC DNA]</scope>
    <source>
        <strain evidence="9">ATCC 484 / DSM 20113 / JCM 1341 / NBRC 15513 / NCIMB 8980 / NCTC 7547</strain>
    </source>
</reference>
<evidence type="ECO:0000256" key="4">
    <source>
        <dbReference type="ARBA" id="ARBA00022989"/>
    </source>
</evidence>
<evidence type="ECO:0000256" key="6">
    <source>
        <dbReference type="SAM" id="MobiDB-lite"/>
    </source>
</evidence>
<dbReference type="CDD" id="cd00060">
    <property type="entry name" value="FHA"/>
    <property type="match status" value="1"/>
</dbReference>
<keyword evidence="4" id="KW-1133">Transmembrane helix</keyword>
<dbReference type="EMBL" id="CP002666">
    <property type="protein sequence ID" value="AEE45094.1"/>
    <property type="molecule type" value="Genomic_DNA"/>
</dbReference>
<feature type="compositionally biased region" description="Pro residues" evidence="6">
    <location>
        <begin position="296"/>
        <end position="307"/>
    </location>
</feature>
<feature type="compositionally biased region" description="Low complexity" evidence="6">
    <location>
        <begin position="75"/>
        <end position="90"/>
    </location>
</feature>
<feature type="compositionally biased region" description="Pro residues" evidence="6">
    <location>
        <begin position="63"/>
        <end position="74"/>
    </location>
</feature>
<feature type="region of interest" description="Disordered" evidence="6">
    <location>
        <begin position="30"/>
        <end position="91"/>
    </location>
</feature>
<evidence type="ECO:0000256" key="2">
    <source>
        <dbReference type="ARBA" id="ARBA00022553"/>
    </source>
</evidence>
<dbReference type="SUPFAM" id="SSF49879">
    <property type="entry name" value="SMAD/FHA domain"/>
    <property type="match status" value="1"/>
</dbReference>
<dbReference type="Pfam" id="PF06271">
    <property type="entry name" value="RDD"/>
    <property type="match status" value="1"/>
</dbReference>
<dbReference type="STRING" id="590998.Celf_0957"/>